<evidence type="ECO:0000313" key="2">
    <source>
        <dbReference type="EMBL" id="BDU71029.1"/>
    </source>
</evidence>
<proteinExistence type="predicted"/>
<keyword evidence="1" id="KW-1133">Transmembrane helix</keyword>
<dbReference type="AlphaFoldDB" id="A0AA48K6P3"/>
<sequence>MEPVRNLWERALRPGEGFRQRAREAPALGASLKELLLLRSPLAFLGMVLGYLSFSSLYARLISPESDLWTRILPQLPETVDPAELRAALANLPAAPGLHALLPWMAALAPVAVLGLWLHDATFDHMALWLLGGLRERRGFRASLVADAEALKVGALGAAAALLAELPGVGFVLGLALLPVAAYFWILRGYALAAWHGCAPWKGVVATLVHVALVGVWLGLLILACVVGVLMLL</sequence>
<accession>A0AA48K6P3</accession>
<dbReference type="KEGG" id="msil:METEAL_02030"/>
<name>A0AA48K6P3_9BACT</name>
<organism evidence="2 3">
    <name type="scientific">Mesoterricola silvestris</name>
    <dbReference type="NCBI Taxonomy" id="2927979"/>
    <lineage>
        <taxon>Bacteria</taxon>
        <taxon>Pseudomonadati</taxon>
        <taxon>Acidobacteriota</taxon>
        <taxon>Holophagae</taxon>
        <taxon>Holophagales</taxon>
        <taxon>Holophagaceae</taxon>
        <taxon>Mesoterricola</taxon>
    </lineage>
</organism>
<protein>
    <submittedName>
        <fullName evidence="2">Uncharacterized protein</fullName>
    </submittedName>
</protein>
<feature type="transmembrane region" description="Helical" evidence="1">
    <location>
        <begin position="169"/>
        <end position="187"/>
    </location>
</feature>
<feature type="transmembrane region" description="Helical" evidence="1">
    <location>
        <begin position="208"/>
        <end position="232"/>
    </location>
</feature>
<keyword evidence="3" id="KW-1185">Reference proteome</keyword>
<feature type="transmembrane region" description="Helical" evidence="1">
    <location>
        <begin position="42"/>
        <end position="61"/>
    </location>
</feature>
<keyword evidence="1" id="KW-0472">Membrane</keyword>
<keyword evidence="1" id="KW-0812">Transmembrane</keyword>
<evidence type="ECO:0000313" key="3">
    <source>
        <dbReference type="Proteomes" id="UP001238179"/>
    </source>
</evidence>
<dbReference type="EMBL" id="AP027080">
    <property type="protein sequence ID" value="BDU71029.1"/>
    <property type="molecule type" value="Genomic_DNA"/>
</dbReference>
<reference evidence="3" key="1">
    <citation type="journal article" date="2023" name="Int. J. Syst. Evol. Microbiol.">
        <title>Mesoterricola silvestris gen. nov., sp. nov., Mesoterricola sediminis sp. nov., Geothrix oryzae sp. nov., Geothrix edaphica sp. nov., Geothrix rubra sp. nov., and Geothrix limicola sp. nov., six novel members of Acidobacteriota isolated from soils.</title>
        <authorList>
            <person name="Itoh H."/>
            <person name="Sugisawa Y."/>
            <person name="Mise K."/>
            <person name="Xu Z."/>
            <person name="Kuniyasu M."/>
            <person name="Ushijima N."/>
            <person name="Kawano K."/>
            <person name="Kobayashi E."/>
            <person name="Shiratori Y."/>
            <person name="Masuda Y."/>
            <person name="Senoo K."/>
        </authorList>
    </citation>
    <scope>NUCLEOTIDE SEQUENCE [LARGE SCALE GENOMIC DNA]</scope>
    <source>
        <strain evidence="3">W79</strain>
    </source>
</reference>
<gene>
    <name evidence="2" type="ORF">METEAL_02030</name>
</gene>
<evidence type="ECO:0000256" key="1">
    <source>
        <dbReference type="SAM" id="Phobius"/>
    </source>
</evidence>
<dbReference type="Proteomes" id="UP001238179">
    <property type="component" value="Chromosome"/>
</dbReference>
<dbReference type="RefSeq" id="WP_316413925.1">
    <property type="nucleotide sequence ID" value="NZ_AP027080.1"/>
</dbReference>
<feature type="transmembrane region" description="Helical" evidence="1">
    <location>
        <begin position="101"/>
        <end position="119"/>
    </location>
</feature>